<feature type="site" description="Transition state stabilizer" evidence="9">
    <location>
        <position position="19"/>
    </location>
</feature>
<evidence type="ECO:0000256" key="3">
    <source>
        <dbReference type="ARBA" id="ARBA00022695"/>
    </source>
</evidence>
<dbReference type="Gene3D" id="3.40.50.620">
    <property type="entry name" value="HUPs"/>
    <property type="match status" value="1"/>
</dbReference>
<keyword evidence="7 9" id="KW-0173">Coenzyme A biosynthesis</keyword>
<feature type="binding site" evidence="9">
    <location>
        <position position="75"/>
    </location>
    <ligand>
        <name>substrate</name>
    </ligand>
</feature>
<feature type="binding site" evidence="9">
    <location>
        <position position="19"/>
    </location>
    <ligand>
        <name>ATP</name>
        <dbReference type="ChEBI" id="CHEBI:30616"/>
    </ligand>
</feature>
<evidence type="ECO:0000256" key="5">
    <source>
        <dbReference type="ARBA" id="ARBA00022840"/>
    </source>
</evidence>
<evidence type="ECO:0000256" key="8">
    <source>
        <dbReference type="ARBA" id="ARBA00029346"/>
    </source>
</evidence>
<accession>S3JZW8</accession>
<dbReference type="NCBIfam" id="TIGR01510">
    <property type="entry name" value="coaD_prev_kdtB"/>
    <property type="match status" value="1"/>
</dbReference>
<dbReference type="GO" id="GO:0005737">
    <property type="term" value="C:cytoplasm"/>
    <property type="evidence" value="ECO:0007669"/>
    <property type="project" value="UniProtKB-SubCell"/>
</dbReference>
<dbReference type="CDD" id="cd02163">
    <property type="entry name" value="PPAT"/>
    <property type="match status" value="1"/>
</dbReference>
<protein>
    <recommendedName>
        <fullName evidence="9">Phosphopantetheine adenylyltransferase</fullName>
        <ecNumber evidence="9">2.7.7.3</ecNumber>
    </recommendedName>
    <alternativeName>
        <fullName evidence="9">Dephospho-CoA pyrophosphorylase</fullName>
    </alternativeName>
    <alternativeName>
        <fullName evidence="9">Pantetheine-phosphate adenylyltransferase</fullName>
        <shortName evidence="9">PPAT</shortName>
    </alternativeName>
</protein>
<comment type="subunit">
    <text evidence="9">Homohexamer.</text>
</comment>
<dbReference type="GO" id="GO:0004595">
    <property type="term" value="F:pantetheine-phosphate adenylyltransferase activity"/>
    <property type="evidence" value="ECO:0007669"/>
    <property type="project" value="UniProtKB-UniRule"/>
</dbReference>
<feature type="binding site" evidence="9">
    <location>
        <position position="100"/>
    </location>
    <ligand>
        <name>ATP</name>
        <dbReference type="ChEBI" id="CHEBI:30616"/>
    </ligand>
</feature>
<dbReference type="AlphaFoldDB" id="S3JZW8"/>
<feature type="binding site" evidence="9">
    <location>
        <position position="89"/>
    </location>
    <ligand>
        <name>substrate</name>
    </ligand>
</feature>
<evidence type="ECO:0000256" key="4">
    <source>
        <dbReference type="ARBA" id="ARBA00022741"/>
    </source>
</evidence>
<evidence type="ECO:0000256" key="6">
    <source>
        <dbReference type="ARBA" id="ARBA00022842"/>
    </source>
</evidence>
<dbReference type="InterPro" id="IPR001980">
    <property type="entry name" value="PPAT"/>
</dbReference>
<dbReference type="GO" id="GO:0005524">
    <property type="term" value="F:ATP binding"/>
    <property type="evidence" value="ECO:0007669"/>
    <property type="project" value="UniProtKB-KW"/>
</dbReference>
<comment type="similarity">
    <text evidence="9">Belongs to the bacterial CoaD family.</text>
</comment>
<keyword evidence="5 9" id="KW-0067">ATP-binding</keyword>
<proteinExistence type="inferred from homology"/>
<dbReference type="GO" id="GO:0015937">
    <property type="term" value="P:coenzyme A biosynthetic process"/>
    <property type="evidence" value="ECO:0007669"/>
    <property type="project" value="UniProtKB-UniRule"/>
</dbReference>
<keyword evidence="1 9" id="KW-0963">Cytoplasm</keyword>
<evidence type="ECO:0000256" key="2">
    <source>
        <dbReference type="ARBA" id="ARBA00022679"/>
    </source>
</evidence>
<feature type="binding site" evidence="9">
    <location>
        <begin position="125"/>
        <end position="131"/>
    </location>
    <ligand>
        <name>ATP</name>
        <dbReference type="ChEBI" id="CHEBI:30616"/>
    </ligand>
</feature>
<comment type="subcellular location">
    <subcellularLocation>
        <location evidence="9">Cytoplasm</location>
    </subcellularLocation>
</comment>
<comment type="caution">
    <text evidence="11">The sequence shown here is derived from an EMBL/GenBank/DDBJ whole genome shotgun (WGS) entry which is preliminary data.</text>
</comment>
<dbReference type="InterPro" id="IPR014729">
    <property type="entry name" value="Rossmann-like_a/b/a_fold"/>
</dbReference>
<keyword evidence="12" id="KW-1185">Reference proteome</keyword>
<comment type="function">
    <text evidence="9">Reversibly transfers an adenylyl group from ATP to 4'-phosphopantetheine, yielding dephospho-CoA (dPCoA) and pyrophosphate.</text>
</comment>
<comment type="pathway">
    <text evidence="9">Cofactor biosynthesis; coenzyme A biosynthesis; CoA from (R)-pantothenate: step 4/5.</text>
</comment>
<dbReference type="NCBIfam" id="TIGR00125">
    <property type="entry name" value="cyt_tran_rel"/>
    <property type="match status" value="1"/>
</dbReference>
<dbReference type="Proteomes" id="UP000014541">
    <property type="component" value="Unassembled WGS sequence"/>
</dbReference>
<dbReference type="eggNOG" id="COG0669">
    <property type="taxonomic scope" value="Bacteria"/>
</dbReference>
<evidence type="ECO:0000256" key="1">
    <source>
        <dbReference type="ARBA" id="ARBA00022490"/>
    </source>
</evidence>
<keyword evidence="3 9" id="KW-0548">Nucleotidyltransferase</keyword>
<comment type="catalytic activity">
    <reaction evidence="8 9">
        <text>(R)-4'-phosphopantetheine + ATP + H(+) = 3'-dephospho-CoA + diphosphate</text>
        <dbReference type="Rhea" id="RHEA:19801"/>
        <dbReference type="ChEBI" id="CHEBI:15378"/>
        <dbReference type="ChEBI" id="CHEBI:30616"/>
        <dbReference type="ChEBI" id="CHEBI:33019"/>
        <dbReference type="ChEBI" id="CHEBI:57328"/>
        <dbReference type="ChEBI" id="CHEBI:61723"/>
        <dbReference type="EC" id="2.7.7.3"/>
    </reaction>
</comment>
<sequence length="159" mass="17952">MRVVKALFPGSFDPPTYGHLNILERARNIFGEIDVVIADNKSKKYLFSEEERLDLMRDLTSGWDNVSVHVCRTLIVDYAQKTGAKVLIRGIRNTADFSYEFDLSLLNKALNAQVETLFFPTDSRFFLLKSSAIKELASFGGDVSGMVPPRVEKALKLKF</sequence>
<evidence type="ECO:0000259" key="10">
    <source>
        <dbReference type="Pfam" id="PF01467"/>
    </source>
</evidence>
<evidence type="ECO:0000313" key="12">
    <source>
        <dbReference type="Proteomes" id="UP000014541"/>
    </source>
</evidence>
<keyword evidence="6 9" id="KW-0460">Magnesium</keyword>
<comment type="cofactor">
    <cofactor evidence="9">
        <name>Mg(2+)</name>
        <dbReference type="ChEBI" id="CHEBI:18420"/>
    </cofactor>
</comment>
<reference evidence="11 12" key="1">
    <citation type="submission" date="2013-04" db="EMBL/GenBank/DDBJ databases">
        <title>The Genome Sequence of Treponema maltophilum ATCC 51939.</title>
        <authorList>
            <consortium name="The Broad Institute Genomics Platform"/>
            <person name="Earl A."/>
            <person name="Ward D."/>
            <person name="Feldgarden M."/>
            <person name="Gevers D."/>
            <person name="Leonetti C."/>
            <person name="Blanton J.M."/>
            <person name="Dewhirst F.E."/>
            <person name="Izard J."/>
            <person name="Walker B."/>
            <person name="Young S."/>
            <person name="Zeng Q."/>
            <person name="Gargeya S."/>
            <person name="Fitzgerald M."/>
            <person name="Haas B."/>
            <person name="Abouelleil A."/>
            <person name="Allen A.W."/>
            <person name="Alvarado L."/>
            <person name="Arachchi H.M."/>
            <person name="Berlin A.M."/>
            <person name="Chapman S.B."/>
            <person name="Gainer-Dewar J."/>
            <person name="Goldberg J."/>
            <person name="Griggs A."/>
            <person name="Gujja S."/>
            <person name="Hansen M."/>
            <person name="Howarth C."/>
            <person name="Imamovic A."/>
            <person name="Ireland A."/>
            <person name="Larimer J."/>
            <person name="McCowan C."/>
            <person name="Murphy C."/>
            <person name="Pearson M."/>
            <person name="Poon T.W."/>
            <person name="Priest M."/>
            <person name="Roberts A."/>
            <person name="Saif S."/>
            <person name="Shea T."/>
            <person name="Sisk P."/>
            <person name="Sykes S."/>
            <person name="Wortman J."/>
            <person name="Nusbaum C."/>
            <person name="Birren B."/>
        </authorList>
    </citation>
    <scope>NUCLEOTIDE SEQUENCE [LARGE SCALE GENOMIC DNA]</scope>
    <source>
        <strain evidence="11 12">ATCC 51939</strain>
    </source>
</reference>
<keyword evidence="4 9" id="KW-0547">Nucleotide-binding</keyword>
<dbReference type="PANTHER" id="PTHR21342:SF1">
    <property type="entry name" value="PHOSPHOPANTETHEINE ADENYLYLTRANSFERASE"/>
    <property type="match status" value="1"/>
</dbReference>
<feature type="binding site" evidence="9">
    <location>
        <begin position="11"/>
        <end position="12"/>
    </location>
    <ligand>
        <name>ATP</name>
        <dbReference type="ChEBI" id="CHEBI:30616"/>
    </ligand>
</feature>
<feature type="binding site" evidence="9">
    <location>
        <position position="11"/>
    </location>
    <ligand>
        <name>substrate</name>
    </ligand>
</feature>
<gene>
    <name evidence="9" type="primary">coaD</name>
    <name evidence="11" type="ORF">HMPREF9194_01123</name>
</gene>
<dbReference type="InterPro" id="IPR004821">
    <property type="entry name" value="Cyt_trans-like"/>
</dbReference>
<organism evidence="11 12">
    <name type="scientific">Treponema maltophilum ATCC 51939</name>
    <dbReference type="NCBI Taxonomy" id="1125699"/>
    <lineage>
        <taxon>Bacteria</taxon>
        <taxon>Pseudomonadati</taxon>
        <taxon>Spirochaetota</taxon>
        <taxon>Spirochaetia</taxon>
        <taxon>Spirochaetales</taxon>
        <taxon>Treponemataceae</taxon>
        <taxon>Treponema</taxon>
    </lineage>
</organism>
<dbReference type="EMBL" id="ATFF01000006">
    <property type="protein sequence ID" value="EPF30800.1"/>
    <property type="molecule type" value="Genomic_DNA"/>
</dbReference>
<dbReference type="STRING" id="1125699.HMPREF9194_01123"/>
<dbReference type="PRINTS" id="PR01020">
    <property type="entry name" value="LPSBIOSNTHSS"/>
</dbReference>
<evidence type="ECO:0000256" key="9">
    <source>
        <dbReference type="HAMAP-Rule" id="MF_00151"/>
    </source>
</evidence>
<name>S3JZW8_TREMA</name>
<dbReference type="PANTHER" id="PTHR21342">
    <property type="entry name" value="PHOSPHOPANTETHEINE ADENYLYLTRANSFERASE"/>
    <property type="match status" value="1"/>
</dbReference>
<dbReference type="HOGENOM" id="CLU_100149_0_1_12"/>
<dbReference type="EC" id="2.7.7.3" evidence="9"/>
<dbReference type="PATRIC" id="fig|1125699.3.peg.1143"/>
<dbReference type="HAMAP" id="MF_00151">
    <property type="entry name" value="PPAT_bact"/>
    <property type="match status" value="1"/>
</dbReference>
<feature type="domain" description="Cytidyltransferase-like" evidence="10">
    <location>
        <begin position="7"/>
        <end position="135"/>
    </location>
</feature>
<keyword evidence="2 9" id="KW-0808">Transferase</keyword>
<feature type="binding site" evidence="9">
    <location>
        <position position="43"/>
    </location>
    <ligand>
        <name>substrate</name>
    </ligand>
</feature>
<evidence type="ECO:0000313" key="11">
    <source>
        <dbReference type="EMBL" id="EPF30800.1"/>
    </source>
</evidence>
<dbReference type="UniPathway" id="UPA00241">
    <property type="reaction ID" value="UER00355"/>
</dbReference>
<feature type="binding site" evidence="9">
    <location>
        <begin position="90"/>
        <end position="92"/>
    </location>
    <ligand>
        <name>ATP</name>
        <dbReference type="ChEBI" id="CHEBI:30616"/>
    </ligand>
</feature>
<dbReference type="Pfam" id="PF01467">
    <property type="entry name" value="CTP_transf_like"/>
    <property type="match status" value="1"/>
</dbReference>
<dbReference type="SUPFAM" id="SSF52374">
    <property type="entry name" value="Nucleotidylyl transferase"/>
    <property type="match status" value="1"/>
</dbReference>
<evidence type="ECO:0000256" key="7">
    <source>
        <dbReference type="ARBA" id="ARBA00022993"/>
    </source>
</evidence>